<feature type="non-terminal residue" evidence="1">
    <location>
        <position position="1"/>
    </location>
</feature>
<accession>A0ABN9YFN6</accession>
<feature type="non-terminal residue" evidence="1">
    <location>
        <position position="73"/>
    </location>
</feature>
<sequence>GHDWNHLAEDLQTAGTKLPMDLALAPVYRYVMNLHPHVYGRDDVPVDLAEHCSHDGFLYVLELGFDPTSYVYA</sequence>
<reference evidence="1" key="1">
    <citation type="submission" date="2023-10" db="EMBL/GenBank/DDBJ databases">
        <authorList>
            <person name="Chen Y."/>
            <person name="Shah S."/>
            <person name="Dougan E. K."/>
            <person name="Thang M."/>
            <person name="Chan C."/>
        </authorList>
    </citation>
    <scope>NUCLEOTIDE SEQUENCE [LARGE SCALE GENOMIC DNA]</scope>
</reference>
<keyword evidence="2" id="KW-1185">Reference proteome</keyword>
<gene>
    <name evidence="1" type="ORF">PCOR1329_LOCUS85039</name>
</gene>
<name>A0ABN9YFN6_9DINO</name>
<protein>
    <submittedName>
        <fullName evidence="1">Uncharacterized protein</fullName>
    </submittedName>
</protein>
<evidence type="ECO:0000313" key="1">
    <source>
        <dbReference type="EMBL" id="CAK0911037.1"/>
    </source>
</evidence>
<evidence type="ECO:0000313" key="2">
    <source>
        <dbReference type="Proteomes" id="UP001189429"/>
    </source>
</evidence>
<organism evidence="1 2">
    <name type="scientific">Prorocentrum cordatum</name>
    <dbReference type="NCBI Taxonomy" id="2364126"/>
    <lineage>
        <taxon>Eukaryota</taxon>
        <taxon>Sar</taxon>
        <taxon>Alveolata</taxon>
        <taxon>Dinophyceae</taxon>
        <taxon>Prorocentrales</taxon>
        <taxon>Prorocentraceae</taxon>
        <taxon>Prorocentrum</taxon>
    </lineage>
</organism>
<comment type="caution">
    <text evidence="1">The sequence shown here is derived from an EMBL/GenBank/DDBJ whole genome shotgun (WGS) entry which is preliminary data.</text>
</comment>
<proteinExistence type="predicted"/>
<dbReference type="Proteomes" id="UP001189429">
    <property type="component" value="Unassembled WGS sequence"/>
</dbReference>
<dbReference type="EMBL" id="CAUYUJ010022505">
    <property type="protein sequence ID" value="CAK0911037.1"/>
    <property type="molecule type" value="Genomic_DNA"/>
</dbReference>